<dbReference type="InterPro" id="IPR036249">
    <property type="entry name" value="Thioredoxin-like_sf"/>
</dbReference>
<dbReference type="CDD" id="cd02976">
    <property type="entry name" value="NrdH"/>
    <property type="match status" value="1"/>
</dbReference>
<protein>
    <submittedName>
        <fullName evidence="2">Glutaredoxin family protein</fullName>
    </submittedName>
</protein>
<accession>A0A9X3M064</accession>
<organism evidence="2 3">
    <name type="scientific">Corynebacterium yonathiae</name>
    <dbReference type="NCBI Taxonomy" id="2913504"/>
    <lineage>
        <taxon>Bacteria</taxon>
        <taxon>Bacillati</taxon>
        <taxon>Actinomycetota</taxon>
        <taxon>Actinomycetes</taxon>
        <taxon>Mycobacteriales</taxon>
        <taxon>Corynebacteriaceae</taxon>
        <taxon>Corynebacterium</taxon>
    </lineage>
</organism>
<evidence type="ECO:0000313" key="2">
    <source>
        <dbReference type="EMBL" id="MCZ9297167.1"/>
    </source>
</evidence>
<feature type="domain" description="Glutaredoxin" evidence="1">
    <location>
        <begin position="3"/>
        <end position="43"/>
    </location>
</feature>
<dbReference type="EMBL" id="JAKMUZ010000039">
    <property type="protein sequence ID" value="MCZ9297167.1"/>
    <property type="molecule type" value="Genomic_DNA"/>
</dbReference>
<evidence type="ECO:0000259" key="1">
    <source>
        <dbReference type="Pfam" id="PF00462"/>
    </source>
</evidence>
<comment type="caution">
    <text evidence="2">The sequence shown here is derived from an EMBL/GenBank/DDBJ whole genome shotgun (WGS) entry which is preliminary data.</text>
</comment>
<dbReference type="RefSeq" id="WP_011116987.1">
    <property type="nucleotide sequence ID" value="NZ_JAKMUZ010000039.1"/>
</dbReference>
<name>A0A9X3M064_9CORY</name>
<proteinExistence type="predicted"/>
<dbReference type="GeneID" id="81704915"/>
<gene>
    <name evidence="2" type="ORF">L8V22_11545</name>
</gene>
<sequence>MLTIYTKPGCHPCRLTIKTANKLGLNYQEKPAKEHTGYLATLGHASAPVIVDEAGNSFSGFRPDKLRQAA</sequence>
<dbReference type="InterPro" id="IPR002109">
    <property type="entry name" value="Glutaredoxin"/>
</dbReference>
<dbReference type="Pfam" id="PF00462">
    <property type="entry name" value="Glutaredoxin"/>
    <property type="match status" value="1"/>
</dbReference>
<evidence type="ECO:0000313" key="3">
    <source>
        <dbReference type="Proteomes" id="UP001146439"/>
    </source>
</evidence>
<dbReference type="AlphaFoldDB" id="A0A9X3M064"/>
<dbReference type="Gene3D" id="3.40.30.10">
    <property type="entry name" value="Glutaredoxin"/>
    <property type="match status" value="1"/>
</dbReference>
<dbReference type="SUPFAM" id="SSF52833">
    <property type="entry name" value="Thioredoxin-like"/>
    <property type="match status" value="1"/>
</dbReference>
<dbReference type="Proteomes" id="UP001146439">
    <property type="component" value="Unassembled WGS sequence"/>
</dbReference>
<reference evidence="2" key="1">
    <citation type="submission" date="2022-02" db="EMBL/GenBank/DDBJ databases">
        <title>Corynebacterium sp. from urogenital microbiome.</title>
        <authorList>
            <person name="Cappelli E.A."/>
            <person name="Ribeiro T.G."/>
            <person name="Peixe L."/>
        </authorList>
    </citation>
    <scope>NUCLEOTIDE SEQUENCE</scope>
    <source>
        <strain evidence="2">C21Ua_68</strain>
    </source>
</reference>